<dbReference type="SUPFAM" id="SSF55729">
    <property type="entry name" value="Acyl-CoA N-acyltransferases (Nat)"/>
    <property type="match status" value="1"/>
</dbReference>
<organism evidence="1 2">
    <name type="scientific">Thermodesulfovibrio yellowstonii</name>
    <dbReference type="NCBI Taxonomy" id="28262"/>
    <lineage>
        <taxon>Bacteria</taxon>
        <taxon>Pseudomonadati</taxon>
        <taxon>Nitrospirota</taxon>
        <taxon>Thermodesulfovibrionia</taxon>
        <taxon>Thermodesulfovibrionales</taxon>
        <taxon>Thermodesulfovibrionaceae</taxon>
        <taxon>Thermodesulfovibrio</taxon>
    </lineage>
</organism>
<dbReference type="Proteomes" id="UP001144297">
    <property type="component" value="Unassembled WGS sequence"/>
</dbReference>
<name>A0A9W6GFZ5_9BACT</name>
<sequence length="282" mass="33202">MLSLEEKEYIKTYAYIPEHLPDYVVSISQSEPFLFDEYIFYFKNSHLIFIGYPLGKIHHKEQTQKILDLIIEQFRPKSVAVIVPFSLMSQEKFLQKSSDFYYQLDLSNFMLNSSLKNSIKRALKEVNTEQNKVITEEHIELIDEFIKIHEIDEYTQFIFKKIPDYVHSSKTAMVFNARDKKGSLSGFSVADYGANNYAFYMFNFPSRKYYVPGVSDLLLYEIVKASIDKGKSYINLGLGINKGIEFFKKKWSGKPFLQYEFCFYKISYKTSILKILKKLFIQ</sequence>
<accession>A0A9W6GFZ5</accession>
<evidence type="ECO:0000313" key="1">
    <source>
        <dbReference type="EMBL" id="GLI53197.1"/>
    </source>
</evidence>
<keyword evidence="2" id="KW-1185">Reference proteome</keyword>
<proteinExistence type="predicted"/>
<evidence type="ECO:0008006" key="3">
    <source>
        <dbReference type="Google" id="ProtNLM"/>
    </source>
</evidence>
<reference evidence="1" key="1">
    <citation type="submission" date="2022-12" db="EMBL/GenBank/DDBJ databases">
        <title>Reference genome sequencing for broad-spectrum identification of bacterial and archaeal isolates by mass spectrometry.</title>
        <authorList>
            <person name="Sekiguchi Y."/>
            <person name="Tourlousse D.M."/>
        </authorList>
    </citation>
    <scope>NUCLEOTIDE SEQUENCE</scope>
    <source>
        <strain evidence="1">TSL-P1</strain>
    </source>
</reference>
<comment type="caution">
    <text evidence="1">The sequence shown here is derived from an EMBL/GenBank/DDBJ whole genome shotgun (WGS) entry which is preliminary data.</text>
</comment>
<dbReference type="Gene3D" id="3.40.630.30">
    <property type="match status" value="1"/>
</dbReference>
<evidence type="ECO:0000313" key="2">
    <source>
        <dbReference type="Proteomes" id="UP001144297"/>
    </source>
</evidence>
<dbReference type="EMBL" id="BSDX01000001">
    <property type="protein sequence ID" value="GLI53197.1"/>
    <property type="molecule type" value="Genomic_DNA"/>
</dbReference>
<protein>
    <recommendedName>
        <fullName evidence="3">BioF2-like acetyltransferase domain-containing protein</fullName>
    </recommendedName>
</protein>
<dbReference type="AlphaFoldDB" id="A0A9W6GFZ5"/>
<gene>
    <name evidence="1" type="ORF">TISLANDTSLP1_08900</name>
</gene>
<dbReference type="InterPro" id="IPR016181">
    <property type="entry name" value="Acyl_CoA_acyltransferase"/>
</dbReference>